<dbReference type="SUPFAM" id="SSF50475">
    <property type="entry name" value="FMN-binding split barrel"/>
    <property type="match status" value="1"/>
</dbReference>
<comment type="cofactor">
    <cofactor evidence="1">
        <name>FMN</name>
        <dbReference type="ChEBI" id="CHEBI:58210"/>
    </cofactor>
</comment>
<reference evidence="5 6" key="1">
    <citation type="submission" date="2014-08" db="EMBL/GenBank/DDBJ databases">
        <title>Comparative genomics of the Paenibacillus odorifer group.</title>
        <authorList>
            <person name="den Bakker H.C."/>
            <person name="Tsai Y.-C."/>
            <person name="Martin N."/>
            <person name="Korlach J."/>
            <person name="Wiedmann M."/>
        </authorList>
    </citation>
    <scope>NUCLEOTIDE SEQUENCE [LARGE SCALE GENOMIC DNA]</scope>
    <source>
        <strain evidence="5 6">DSM 15220</strain>
    </source>
</reference>
<gene>
    <name evidence="5" type="ORF">PGRAT_11415</name>
</gene>
<dbReference type="Pfam" id="PF01613">
    <property type="entry name" value="Flavin_Reduct"/>
    <property type="match status" value="1"/>
</dbReference>
<dbReference type="Gene3D" id="2.30.110.10">
    <property type="entry name" value="Electron Transport, Fmn-binding Protein, Chain A"/>
    <property type="match status" value="1"/>
</dbReference>
<keyword evidence="6" id="KW-1185">Reference proteome</keyword>
<sequence>MGDKLIWEPHAVLFPMPTVIISTAYEGKETVDACAWLMPVNLDPPMIALALRPKYLSWEYIKQSGEFAINIPYENQTEFTDYCVRTSGYSEDKLRETGCKVFYGKHIKAPLLSDSIINMECAMKETYEIGGTHSIFVAEVLQTYFDEKIVVDRDCDNLNDAVSLQNAKGIAYVMGEYWNLGHCIGLRSE</sequence>
<dbReference type="RefSeq" id="WP_025705618.1">
    <property type="nucleotide sequence ID" value="NZ_CP009287.1"/>
</dbReference>
<protein>
    <recommendedName>
        <fullName evidence="4">Flavin reductase like domain-containing protein</fullName>
    </recommendedName>
</protein>
<proteinExistence type="inferred from homology"/>
<accession>A0A089M702</accession>
<dbReference type="InterPro" id="IPR012349">
    <property type="entry name" value="Split_barrel_FMN-bd"/>
</dbReference>
<dbReference type="GO" id="GO:0016646">
    <property type="term" value="F:oxidoreductase activity, acting on the CH-NH group of donors, NAD or NADP as acceptor"/>
    <property type="evidence" value="ECO:0007669"/>
    <property type="project" value="UniProtKB-ARBA"/>
</dbReference>
<evidence type="ECO:0000256" key="1">
    <source>
        <dbReference type="ARBA" id="ARBA00001917"/>
    </source>
</evidence>
<dbReference type="EMBL" id="CP009287">
    <property type="protein sequence ID" value="AIQ68155.1"/>
    <property type="molecule type" value="Genomic_DNA"/>
</dbReference>
<dbReference type="InterPro" id="IPR002563">
    <property type="entry name" value="Flavin_Rdtase-like_dom"/>
</dbReference>
<name>A0A089M702_9BACL</name>
<evidence type="ECO:0000256" key="2">
    <source>
        <dbReference type="ARBA" id="ARBA00022630"/>
    </source>
</evidence>
<evidence type="ECO:0000313" key="6">
    <source>
        <dbReference type="Proteomes" id="UP000029500"/>
    </source>
</evidence>
<dbReference type="PANTHER" id="PTHR43567">
    <property type="entry name" value="FLAVOREDOXIN-RELATED-RELATED"/>
    <property type="match status" value="1"/>
</dbReference>
<evidence type="ECO:0000313" key="5">
    <source>
        <dbReference type="EMBL" id="AIQ68155.1"/>
    </source>
</evidence>
<dbReference type="GO" id="GO:0010181">
    <property type="term" value="F:FMN binding"/>
    <property type="evidence" value="ECO:0007669"/>
    <property type="project" value="InterPro"/>
</dbReference>
<dbReference type="InterPro" id="IPR052174">
    <property type="entry name" value="Flavoredoxin"/>
</dbReference>
<comment type="similarity">
    <text evidence="3">Belongs to the flavoredoxin family.</text>
</comment>
<dbReference type="SMART" id="SM00903">
    <property type="entry name" value="Flavin_Reduct"/>
    <property type="match status" value="1"/>
</dbReference>
<dbReference type="STRING" id="189425.PGRAT_11415"/>
<keyword evidence="2" id="KW-0285">Flavoprotein</keyword>
<dbReference type="PANTHER" id="PTHR43567:SF1">
    <property type="entry name" value="FLAVOREDOXIN"/>
    <property type="match status" value="1"/>
</dbReference>
<organism evidence="5 6">
    <name type="scientific">Paenibacillus graminis</name>
    <dbReference type="NCBI Taxonomy" id="189425"/>
    <lineage>
        <taxon>Bacteria</taxon>
        <taxon>Bacillati</taxon>
        <taxon>Bacillota</taxon>
        <taxon>Bacilli</taxon>
        <taxon>Bacillales</taxon>
        <taxon>Paenibacillaceae</taxon>
        <taxon>Paenibacillus</taxon>
    </lineage>
</organism>
<dbReference type="eggNOG" id="COG1853">
    <property type="taxonomic scope" value="Bacteria"/>
</dbReference>
<dbReference type="AlphaFoldDB" id="A0A089M702"/>
<dbReference type="KEGG" id="pgm:PGRAT_11415"/>
<feature type="domain" description="Flavin reductase like" evidence="4">
    <location>
        <begin position="11"/>
        <end position="156"/>
    </location>
</feature>
<evidence type="ECO:0000256" key="3">
    <source>
        <dbReference type="ARBA" id="ARBA00038054"/>
    </source>
</evidence>
<dbReference type="Proteomes" id="UP000029500">
    <property type="component" value="Chromosome"/>
</dbReference>
<dbReference type="HOGENOM" id="CLU_059021_5_1_9"/>
<evidence type="ECO:0000259" key="4">
    <source>
        <dbReference type="SMART" id="SM00903"/>
    </source>
</evidence>